<dbReference type="Proteomes" id="UP001148838">
    <property type="component" value="Unassembled WGS sequence"/>
</dbReference>
<sequence>MSEGCVRQWCHMFKNGRTNVRDEERSGRQSIVNADLIPLVDERVLKLLSEEQKAQRMGAALSFLQRYEREGDTFLDQIVTGNETWLRYVNAERKLQSMEWGHTQSPKKPTKLEFLERNATINSERYCNTLTNLKRAIQNKRRGMLSSGVIFLHDNARPHTARHIATKLQEFNWEVLDHRPYSPDLAHSDYHLFMHMKTWLSTKRFDDDEELKTSVVSWLQSQAAEFYDCGISKLVKRYDKCLNKLNIPQKHPKLAWVSHGSRKPRFHVLVSLRVSLMASKLGSLMGTPMASMLATMPVTVHTKLALVTVQIGKSSAISYVAKTYDQREAKPIRDHDKDLEMDHNKNHDMSHDKYHDVDNDKYHDMDHDKDNDKDDKEKDEDH</sequence>
<dbReference type="InterPro" id="IPR052709">
    <property type="entry name" value="Transposase-MT_Hybrid"/>
</dbReference>
<evidence type="ECO:0008006" key="4">
    <source>
        <dbReference type="Google" id="ProtNLM"/>
    </source>
</evidence>
<accession>A0ABQ8SLX1</accession>
<evidence type="ECO:0000313" key="3">
    <source>
        <dbReference type="Proteomes" id="UP001148838"/>
    </source>
</evidence>
<evidence type="ECO:0000313" key="2">
    <source>
        <dbReference type="EMBL" id="KAJ4435147.1"/>
    </source>
</evidence>
<comment type="caution">
    <text evidence="2">The sequence shown here is derived from an EMBL/GenBank/DDBJ whole genome shotgun (WGS) entry which is preliminary data.</text>
</comment>
<dbReference type="PANTHER" id="PTHR46060">
    <property type="entry name" value="MARINER MOS1 TRANSPOSASE-LIKE PROTEIN"/>
    <property type="match status" value="1"/>
</dbReference>
<protein>
    <recommendedName>
        <fullName evidence="4">Histone-lysine N-methyltransferase SETMAR</fullName>
    </recommendedName>
</protein>
<dbReference type="InterPro" id="IPR036397">
    <property type="entry name" value="RNaseH_sf"/>
</dbReference>
<dbReference type="PANTHER" id="PTHR46060:SF1">
    <property type="entry name" value="MARINER MOS1 TRANSPOSASE-LIKE PROTEIN"/>
    <property type="match status" value="1"/>
</dbReference>
<dbReference type="EMBL" id="JAJSOF020000025">
    <property type="protein sequence ID" value="KAJ4435147.1"/>
    <property type="molecule type" value="Genomic_DNA"/>
</dbReference>
<organism evidence="2 3">
    <name type="scientific">Periplaneta americana</name>
    <name type="common">American cockroach</name>
    <name type="synonym">Blatta americana</name>
    <dbReference type="NCBI Taxonomy" id="6978"/>
    <lineage>
        <taxon>Eukaryota</taxon>
        <taxon>Metazoa</taxon>
        <taxon>Ecdysozoa</taxon>
        <taxon>Arthropoda</taxon>
        <taxon>Hexapoda</taxon>
        <taxon>Insecta</taxon>
        <taxon>Pterygota</taxon>
        <taxon>Neoptera</taxon>
        <taxon>Polyneoptera</taxon>
        <taxon>Dictyoptera</taxon>
        <taxon>Blattodea</taxon>
        <taxon>Blattoidea</taxon>
        <taxon>Blattidae</taxon>
        <taxon>Blattinae</taxon>
        <taxon>Periplaneta</taxon>
    </lineage>
</organism>
<proteinExistence type="predicted"/>
<dbReference type="Gene3D" id="3.30.420.10">
    <property type="entry name" value="Ribonuclease H-like superfamily/Ribonuclease H"/>
    <property type="match status" value="1"/>
</dbReference>
<gene>
    <name evidence="2" type="ORF">ANN_23723</name>
</gene>
<reference evidence="2 3" key="1">
    <citation type="journal article" date="2022" name="Allergy">
        <title>Genome assembly and annotation of Periplaneta americana reveal a comprehensive cockroach allergen profile.</title>
        <authorList>
            <person name="Wang L."/>
            <person name="Xiong Q."/>
            <person name="Saelim N."/>
            <person name="Wang L."/>
            <person name="Nong W."/>
            <person name="Wan A.T."/>
            <person name="Shi M."/>
            <person name="Liu X."/>
            <person name="Cao Q."/>
            <person name="Hui J.H.L."/>
            <person name="Sookrung N."/>
            <person name="Leung T.F."/>
            <person name="Tungtrongchitr A."/>
            <person name="Tsui S.K.W."/>
        </authorList>
    </citation>
    <scope>NUCLEOTIDE SEQUENCE [LARGE SCALE GENOMIC DNA]</scope>
    <source>
        <strain evidence="2">PWHHKU_190912</strain>
    </source>
</reference>
<evidence type="ECO:0000256" key="1">
    <source>
        <dbReference type="SAM" id="MobiDB-lite"/>
    </source>
</evidence>
<keyword evidence="3" id="KW-1185">Reference proteome</keyword>
<feature type="region of interest" description="Disordered" evidence="1">
    <location>
        <begin position="330"/>
        <end position="382"/>
    </location>
</feature>
<name>A0ABQ8SLX1_PERAM</name>